<keyword evidence="2" id="KW-1185">Reference proteome</keyword>
<dbReference type="EMBL" id="JARK01001422">
    <property type="protein sequence ID" value="EYC04676.1"/>
    <property type="molecule type" value="Genomic_DNA"/>
</dbReference>
<evidence type="ECO:0000313" key="2">
    <source>
        <dbReference type="Proteomes" id="UP000024635"/>
    </source>
</evidence>
<sequence length="99" mass="11120">MTVGGTKRSARDSINRSSQVFLELLSTWAKMFGCTRRNTLILLIKSKNPNRCHITSNHALITLKAENYMYYQSGRPADAGLPDFSLCSLRSHDFSSHPS</sequence>
<comment type="caution">
    <text evidence="1">The sequence shown here is derived from an EMBL/GenBank/DDBJ whole genome shotgun (WGS) entry which is preliminary data.</text>
</comment>
<name>A0A016TPM1_9BILA</name>
<evidence type="ECO:0000313" key="1">
    <source>
        <dbReference type="EMBL" id="EYC04676.1"/>
    </source>
</evidence>
<gene>
    <name evidence="1" type="primary">Acey_s0086.g1922</name>
    <name evidence="1" type="ORF">Y032_0086g1922</name>
</gene>
<reference evidence="2" key="1">
    <citation type="journal article" date="2015" name="Nat. Genet.">
        <title>The genome and transcriptome of the zoonotic hookworm Ancylostoma ceylanicum identify infection-specific gene families.</title>
        <authorList>
            <person name="Schwarz E.M."/>
            <person name="Hu Y."/>
            <person name="Antoshechkin I."/>
            <person name="Miller M.M."/>
            <person name="Sternberg P.W."/>
            <person name="Aroian R.V."/>
        </authorList>
    </citation>
    <scope>NUCLEOTIDE SEQUENCE</scope>
    <source>
        <strain evidence="2">HY135</strain>
    </source>
</reference>
<dbReference type="Proteomes" id="UP000024635">
    <property type="component" value="Unassembled WGS sequence"/>
</dbReference>
<proteinExistence type="predicted"/>
<accession>A0A016TPM1</accession>
<protein>
    <submittedName>
        <fullName evidence="1">Uncharacterized protein</fullName>
    </submittedName>
</protein>
<dbReference type="AlphaFoldDB" id="A0A016TPM1"/>
<organism evidence="1 2">
    <name type="scientific">Ancylostoma ceylanicum</name>
    <dbReference type="NCBI Taxonomy" id="53326"/>
    <lineage>
        <taxon>Eukaryota</taxon>
        <taxon>Metazoa</taxon>
        <taxon>Ecdysozoa</taxon>
        <taxon>Nematoda</taxon>
        <taxon>Chromadorea</taxon>
        <taxon>Rhabditida</taxon>
        <taxon>Rhabditina</taxon>
        <taxon>Rhabditomorpha</taxon>
        <taxon>Strongyloidea</taxon>
        <taxon>Ancylostomatidae</taxon>
        <taxon>Ancylostomatinae</taxon>
        <taxon>Ancylostoma</taxon>
    </lineage>
</organism>